<organism evidence="2 3">
    <name type="scientific">Shinella granuli</name>
    <dbReference type="NCBI Taxonomy" id="323621"/>
    <lineage>
        <taxon>Bacteria</taxon>
        <taxon>Pseudomonadati</taxon>
        <taxon>Pseudomonadota</taxon>
        <taxon>Alphaproteobacteria</taxon>
        <taxon>Hyphomicrobiales</taxon>
        <taxon>Rhizobiaceae</taxon>
        <taxon>Shinella</taxon>
    </lineage>
</organism>
<sequence length="113" mass="11876">MSFSQTFEKAKPYMVGFVLGLVAAPIIAFNAGWVSTTSARAEAVKTARVETLAGICSANAGRIATASSTDLATIKGYENRAKRDELVAAAMVDIEVPADLLSKVTFDCGRTLS</sequence>
<evidence type="ECO:0000256" key="1">
    <source>
        <dbReference type="SAM" id="Phobius"/>
    </source>
</evidence>
<accession>A0A4R2CZ75</accession>
<dbReference type="EMBL" id="SLVX01000004">
    <property type="protein sequence ID" value="TCN46671.1"/>
    <property type="molecule type" value="Genomic_DNA"/>
</dbReference>
<reference evidence="2 3" key="1">
    <citation type="submission" date="2019-03" db="EMBL/GenBank/DDBJ databases">
        <title>Genomic Encyclopedia of Type Strains, Phase IV (KMG-IV): sequencing the most valuable type-strain genomes for metagenomic binning, comparative biology and taxonomic classification.</title>
        <authorList>
            <person name="Goeker M."/>
        </authorList>
    </citation>
    <scope>NUCLEOTIDE SEQUENCE [LARGE SCALE GENOMIC DNA]</scope>
    <source>
        <strain evidence="2 3">DSM 18401</strain>
    </source>
</reference>
<dbReference type="Proteomes" id="UP000295351">
    <property type="component" value="Unassembled WGS sequence"/>
</dbReference>
<proteinExistence type="predicted"/>
<protein>
    <submittedName>
        <fullName evidence="2">Uncharacterized protein</fullName>
    </submittedName>
</protein>
<keyword evidence="1" id="KW-0472">Membrane</keyword>
<dbReference type="RefSeq" id="WP_064328777.1">
    <property type="nucleotide sequence ID" value="NZ_BAABEI010000012.1"/>
</dbReference>
<keyword evidence="1" id="KW-0812">Transmembrane</keyword>
<keyword evidence="1" id="KW-1133">Transmembrane helix</keyword>
<gene>
    <name evidence="2" type="ORF">EV665_104349</name>
</gene>
<feature type="transmembrane region" description="Helical" evidence="1">
    <location>
        <begin position="12"/>
        <end position="33"/>
    </location>
</feature>
<name>A0A4R2CZ75_SHIGR</name>
<comment type="caution">
    <text evidence="2">The sequence shown here is derived from an EMBL/GenBank/DDBJ whole genome shotgun (WGS) entry which is preliminary data.</text>
</comment>
<evidence type="ECO:0000313" key="2">
    <source>
        <dbReference type="EMBL" id="TCN46671.1"/>
    </source>
</evidence>
<dbReference type="AlphaFoldDB" id="A0A4R2CZ75"/>
<evidence type="ECO:0000313" key="3">
    <source>
        <dbReference type="Proteomes" id="UP000295351"/>
    </source>
</evidence>
<keyword evidence="3" id="KW-1185">Reference proteome</keyword>